<evidence type="ECO:0000313" key="1">
    <source>
        <dbReference type="EMBL" id="BAS00919.1"/>
    </source>
</evidence>
<proteinExistence type="predicted"/>
<reference evidence="1" key="1">
    <citation type="journal article" date="2015" name="Genome Announc.">
        <title>Complete Genome Sequence of the Bacteriochlorophyll b-Producing Photosynthetic Bacterium Blastochloris viridis.</title>
        <authorList>
            <person name="Tsukatani Y."/>
            <person name="Hirose Y."/>
            <person name="Harada J."/>
            <person name="Misawa N."/>
            <person name="Mori K."/>
            <person name="Inoue K."/>
            <person name="Tamiaki H."/>
        </authorList>
    </citation>
    <scope>NUCLEOTIDE SEQUENCE [LARGE SCALE GENOMIC DNA]</scope>
    <source>
        <strain evidence="1">DSM 133</strain>
    </source>
</reference>
<accession>A0A0H5BQG7</accession>
<dbReference type="EMBL" id="AP014854">
    <property type="protein sequence ID" value="BAS00919.1"/>
    <property type="molecule type" value="Genomic_DNA"/>
</dbReference>
<reference evidence="2" key="2">
    <citation type="submission" date="2015-11" db="EMBL/GenBank/DDBJ databases">
        <authorList>
            <person name="Zhang Y."/>
            <person name="Guo Z."/>
        </authorList>
    </citation>
    <scope>NUCLEOTIDE SEQUENCE</scope>
    <source>
        <strain evidence="2">1</strain>
    </source>
</reference>
<dbReference type="Proteomes" id="UP000065734">
    <property type="component" value="Chromosome I"/>
</dbReference>
<dbReference type="Gene3D" id="1.10.10.10">
    <property type="entry name" value="Winged helix-like DNA-binding domain superfamily/Winged helix DNA-binding domain"/>
    <property type="match status" value="1"/>
</dbReference>
<gene>
    <name evidence="1" type="ORF">BV133_3325</name>
    <name evidence="2" type="ORF">BVIRIDIS_08760</name>
</gene>
<reference evidence="3" key="3">
    <citation type="journal article" date="2016" name="Genome Announc.">
        <title>Revised genome sequence of the purple photosynthetic bacterium Blastochloris viridis.</title>
        <authorList>
            <person name="Liu L.N."/>
            <person name="Faulkner M."/>
            <person name="Liu X."/>
            <person name="Huang F."/>
            <person name="Darby A.C."/>
            <person name="Hall N."/>
        </authorList>
    </citation>
    <scope>NUCLEOTIDE SEQUENCE [LARGE SCALE GENOMIC DNA]</scope>
    <source>
        <strain evidence="3">ATCC 19567 / DSM 133 / F</strain>
    </source>
</reference>
<name>A0A0H5BQG7_BLAVI</name>
<dbReference type="SUPFAM" id="SSF46785">
    <property type="entry name" value="Winged helix' DNA-binding domain"/>
    <property type="match status" value="1"/>
</dbReference>
<dbReference type="RefSeq" id="WP_055037043.1">
    <property type="nucleotide sequence ID" value="NZ_AP014854.2"/>
</dbReference>
<dbReference type="KEGG" id="bvr:BVIR_1431"/>
<dbReference type="InterPro" id="IPR021660">
    <property type="entry name" value="DUF3253"/>
</dbReference>
<dbReference type="STRING" id="1079.BVIR_1431"/>
<dbReference type="Pfam" id="PF11625">
    <property type="entry name" value="DUF3253"/>
    <property type="match status" value="1"/>
</dbReference>
<evidence type="ECO:0008006" key="4">
    <source>
        <dbReference type="Google" id="ProtNLM"/>
    </source>
</evidence>
<dbReference type="PATRIC" id="fig|1079.6.peg.1482"/>
<keyword evidence="3" id="KW-1185">Reference proteome</keyword>
<evidence type="ECO:0000313" key="3">
    <source>
        <dbReference type="Proteomes" id="UP000065734"/>
    </source>
</evidence>
<organism evidence="2 3">
    <name type="scientific">Blastochloris viridis</name>
    <name type="common">Rhodopseudomonas viridis</name>
    <dbReference type="NCBI Taxonomy" id="1079"/>
    <lineage>
        <taxon>Bacteria</taxon>
        <taxon>Pseudomonadati</taxon>
        <taxon>Pseudomonadota</taxon>
        <taxon>Alphaproteobacteria</taxon>
        <taxon>Hyphomicrobiales</taxon>
        <taxon>Blastochloridaceae</taxon>
        <taxon>Blastochloris</taxon>
    </lineage>
</organism>
<dbReference type="InterPro" id="IPR036388">
    <property type="entry name" value="WH-like_DNA-bd_sf"/>
</dbReference>
<protein>
    <recommendedName>
        <fullName evidence="4">DUF3253 domain-containing protein</fullName>
    </recommendedName>
</protein>
<dbReference type="AlphaFoldDB" id="A0A0H5BQG7"/>
<dbReference type="OrthoDB" id="7631458at2"/>
<dbReference type="EMBL" id="LN907867">
    <property type="protein sequence ID" value="CUU41878.1"/>
    <property type="molecule type" value="Genomic_DNA"/>
</dbReference>
<evidence type="ECO:0000313" key="2">
    <source>
        <dbReference type="EMBL" id="CUU41878.1"/>
    </source>
</evidence>
<sequence length="86" mass="9234">MTDIDEDAVARTILSLATARAGGTICPTDAARAASGTPDWHPLLPVVRRVAVRLALEGRLVITRKGKPVDPTDFKGVYRLGLPRND</sequence>
<dbReference type="InterPro" id="IPR036390">
    <property type="entry name" value="WH_DNA-bd_sf"/>
</dbReference>